<comment type="caution">
    <text evidence="2">The sequence shown here is derived from an EMBL/GenBank/DDBJ whole genome shotgun (WGS) entry which is preliminary data.</text>
</comment>
<dbReference type="RefSeq" id="XP_038781756.1">
    <property type="nucleotide sequence ID" value="XM_038935506.1"/>
</dbReference>
<name>A0A8H7ATN6_9PLEO</name>
<reference evidence="2" key="2">
    <citation type="submission" date="2020-08" db="EMBL/GenBank/DDBJ databases">
        <title>Draft Genome Sequence of Cumin Blight Pathogen Alternaria burnsii.</title>
        <authorList>
            <person name="Feng Z."/>
        </authorList>
    </citation>
    <scope>NUCLEOTIDE SEQUENCE</scope>
    <source>
        <strain evidence="2">CBS107.38</strain>
    </source>
</reference>
<accession>A0A8H7ATN6</accession>
<evidence type="ECO:0000313" key="2">
    <source>
        <dbReference type="EMBL" id="KAF7671384.1"/>
    </source>
</evidence>
<feature type="non-terminal residue" evidence="2">
    <location>
        <position position="1"/>
    </location>
</feature>
<organism evidence="2 3">
    <name type="scientific">Alternaria burnsii</name>
    <dbReference type="NCBI Taxonomy" id="1187904"/>
    <lineage>
        <taxon>Eukaryota</taxon>
        <taxon>Fungi</taxon>
        <taxon>Dikarya</taxon>
        <taxon>Ascomycota</taxon>
        <taxon>Pezizomycotina</taxon>
        <taxon>Dothideomycetes</taxon>
        <taxon>Pleosporomycetidae</taxon>
        <taxon>Pleosporales</taxon>
        <taxon>Pleosporineae</taxon>
        <taxon>Pleosporaceae</taxon>
        <taxon>Alternaria</taxon>
        <taxon>Alternaria sect. Alternaria</taxon>
    </lineage>
</organism>
<feature type="compositionally biased region" description="Polar residues" evidence="1">
    <location>
        <begin position="10"/>
        <end position="21"/>
    </location>
</feature>
<gene>
    <name evidence="2" type="ORF">GT037_010459</name>
</gene>
<protein>
    <submittedName>
        <fullName evidence="2">Uncharacterized protein</fullName>
    </submittedName>
</protein>
<dbReference type="Proteomes" id="UP000596902">
    <property type="component" value="Unassembled WGS sequence"/>
</dbReference>
<evidence type="ECO:0000256" key="1">
    <source>
        <dbReference type="SAM" id="MobiDB-lite"/>
    </source>
</evidence>
<dbReference type="GeneID" id="62208684"/>
<dbReference type="AlphaFoldDB" id="A0A8H7ATN6"/>
<proteinExistence type="predicted"/>
<reference evidence="2" key="1">
    <citation type="submission" date="2020-01" db="EMBL/GenBank/DDBJ databases">
        <authorList>
            <person name="Feng Z.H.Z."/>
        </authorList>
    </citation>
    <scope>NUCLEOTIDE SEQUENCE</scope>
    <source>
        <strain evidence="2">CBS107.38</strain>
    </source>
</reference>
<evidence type="ECO:0000313" key="3">
    <source>
        <dbReference type="Proteomes" id="UP000596902"/>
    </source>
</evidence>
<sequence length="74" mass="8163">SFGSHRRLTHSTPQTPKTSLSAPSCCFFLRAWSSFTLRTDNPTARGPRIVHRTIAHVTTRKMSVGSPEVSPNTP</sequence>
<keyword evidence="3" id="KW-1185">Reference proteome</keyword>
<dbReference type="EMBL" id="JAAABM010000022">
    <property type="protein sequence ID" value="KAF7671384.1"/>
    <property type="molecule type" value="Genomic_DNA"/>
</dbReference>
<feature type="region of interest" description="Disordered" evidence="1">
    <location>
        <begin position="1"/>
        <end position="21"/>
    </location>
</feature>